<dbReference type="EMBL" id="CAJZBQ010000032">
    <property type="protein sequence ID" value="CAG9322775.1"/>
    <property type="molecule type" value="Genomic_DNA"/>
</dbReference>
<dbReference type="InterPro" id="IPR029063">
    <property type="entry name" value="SAM-dependent_MTases_sf"/>
</dbReference>
<protein>
    <recommendedName>
        <fullName evidence="3">Methyltransferase domain-containing protein</fullName>
    </recommendedName>
</protein>
<sequence>MESVYDANHAIYNEQLKSGRRYYCEEYNVIKELALNREFSDNCLENMRILDLGCGSGEFVAHMIQKGAQTAIGIDISQKMIDDANNLLSSQPQLSSRFSFAKANCFSIENVQEILPLEKYAGYFDAITSIFLLCYAQSERELNDLFCLCNKYLKENGTFAFITTNPRIALEFPEYQEKTKTGGFRLLSLQENNGLPLLEGGFCDIDTNELRFTVSNIIYSRAQIQSASEQNGFEIETTFYPAFHPDFDITSLSTRISIDFLNGNDSISFFFKAKKVRSL</sequence>
<name>A0AAU9JAL9_9CILI</name>
<dbReference type="Proteomes" id="UP001162131">
    <property type="component" value="Unassembled WGS sequence"/>
</dbReference>
<evidence type="ECO:0000313" key="2">
    <source>
        <dbReference type="Proteomes" id="UP001162131"/>
    </source>
</evidence>
<accession>A0AAU9JAL9</accession>
<keyword evidence="2" id="KW-1185">Reference proteome</keyword>
<dbReference type="Gene3D" id="3.40.50.150">
    <property type="entry name" value="Vaccinia Virus protein VP39"/>
    <property type="match status" value="1"/>
</dbReference>
<evidence type="ECO:0008006" key="3">
    <source>
        <dbReference type="Google" id="ProtNLM"/>
    </source>
</evidence>
<comment type="caution">
    <text evidence="1">The sequence shown here is derived from an EMBL/GenBank/DDBJ whole genome shotgun (WGS) entry which is preliminary data.</text>
</comment>
<dbReference type="SUPFAM" id="SSF53335">
    <property type="entry name" value="S-adenosyl-L-methionine-dependent methyltransferases"/>
    <property type="match status" value="1"/>
</dbReference>
<reference evidence="1" key="1">
    <citation type="submission" date="2021-09" db="EMBL/GenBank/DDBJ databases">
        <authorList>
            <consortium name="AG Swart"/>
            <person name="Singh M."/>
            <person name="Singh A."/>
            <person name="Seah K."/>
            <person name="Emmerich C."/>
        </authorList>
    </citation>
    <scope>NUCLEOTIDE SEQUENCE</scope>
    <source>
        <strain evidence="1">ATCC30299</strain>
    </source>
</reference>
<dbReference type="PANTHER" id="PTHR43861:SF1">
    <property type="entry name" value="TRANS-ACONITATE 2-METHYLTRANSFERASE"/>
    <property type="match status" value="1"/>
</dbReference>
<organism evidence="1 2">
    <name type="scientific">Blepharisma stoltei</name>
    <dbReference type="NCBI Taxonomy" id="1481888"/>
    <lineage>
        <taxon>Eukaryota</taxon>
        <taxon>Sar</taxon>
        <taxon>Alveolata</taxon>
        <taxon>Ciliophora</taxon>
        <taxon>Postciliodesmatophora</taxon>
        <taxon>Heterotrichea</taxon>
        <taxon>Heterotrichida</taxon>
        <taxon>Blepharismidae</taxon>
        <taxon>Blepharisma</taxon>
    </lineage>
</organism>
<proteinExistence type="predicted"/>
<dbReference type="AlphaFoldDB" id="A0AAU9JAL9"/>
<dbReference type="Pfam" id="PF13489">
    <property type="entry name" value="Methyltransf_23"/>
    <property type="match status" value="1"/>
</dbReference>
<evidence type="ECO:0000313" key="1">
    <source>
        <dbReference type="EMBL" id="CAG9322775.1"/>
    </source>
</evidence>
<dbReference type="PANTHER" id="PTHR43861">
    <property type="entry name" value="TRANS-ACONITATE 2-METHYLTRANSFERASE-RELATED"/>
    <property type="match status" value="1"/>
</dbReference>
<dbReference type="CDD" id="cd02440">
    <property type="entry name" value="AdoMet_MTases"/>
    <property type="match status" value="1"/>
</dbReference>
<gene>
    <name evidence="1" type="ORF">BSTOLATCC_MIC31891</name>
</gene>